<evidence type="ECO:0000313" key="3">
    <source>
        <dbReference type="Proteomes" id="UP001221757"/>
    </source>
</evidence>
<name>A0AAD7GYS0_MYCRO</name>
<accession>A0AAD7GYS0</accession>
<dbReference type="EMBL" id="JARKIE010000004">
    <property type="protein sequence ID" value="KAJ7708060.1"/>
    <property type="molecule type" value="Genomic_DNA"/>
</dbReference>
<evidence type="ECO:0000313" key="2">
    <source>
        <dbReference type="EMBL" id="KAJ7708060.1"/>
    </source>
</evidence>
<gene>
    <name evidence="2" type="ORF">B0H17DRAFT_1124844</name>
</gene>
<proteinExistence type="predicted"/>
<dbReference type="Proteomes" id="UP001221757">
    <property type="component" value="Unassembled WGS sequence"/>
</dbReference>
<evidence type="ECO:0000256" key="1">
    <source>
        <dbReference type="SAM" id="MobiDB-lite"/>
    </source>
</evidence>
<comment type="caution">
    <text evidence="2">The sequence shown here is derived from an EMBL/GenBank/DDBJ whole genome shotgun (WGS) entry which is preliminary data.</text>
</comment>
<feature type="compositionally biased region" description="Low complexity" evidence="1">
    <location>
        <begin position="82"/>
        <end position="107"/>
    </location>
</feature>
<dbReference type="AlphaFoldDB" id="A0AAD7GYS0"/>
<feature type="region of interest" description="Disordered" evidence="1">
    <location>
        <begin position="82"/>
        <end position="109"/>
    </location>
</feature>
<keyword evidence="3" id="KW-1185">Reference proteome</keyword>
<reference evidence="2" key="1">
    <citation type="submission" date="2023-03" db="EMBL/GenBank/DDBJ databases">
        <title>Massive genome expansion in bonnet fungi (Mycena s.s.) driven by repeated elements and novel gene families across ecological guilds.</title>
        <authorList>
            <consortium name="Lawrence Berkeley National Laboratory"/>
            <person name="Harder C.B."/>
            <person name="Miyauchi S."/>
            <person name="Viragh M."/>
            <person name="Kuo A."/>
            <person name="Thoen E."/>
            <person name="Andreopoulos B."/>
            <person name="Lu D."/>
            <person name="Skrede I."/>
            <person name="Drula E."/>
            <person name="Henrissat B."/>
            <person name="Morin E."/>
            <person name="Kohler A."/>
            <person name="Barry K."/>
            <person name="LaButti K."/>
            <person name="Morin E."/>
            <person name="Salamov A."/>
            <person name="Lipzen A."/>
            <person name="Mereny Z."/>
            <person name="Hegedus B."/>
            <person name="Baldrian P."/>
            <person name="Stursova M."/>
            <person name="Weitz H."/>
            <person name="Taylor A."/>
            <person name="Grigoriev I.V."/>
            <person name="Nagy L.G."/>
            <person name="Martin F."/>
            <person name="Kauserud H."/>
        </authorList>
    </citation>
    <scope>NUCLEOTIDE SEQUENCE</scope>
    <source>
        <strain evidence="2">CBHHK067</strain>
    </source>
</reference>
<protein>
    <submittedName>
        <fullName evidence="2">Uncharacterized protein</fullName>
    </submittedName>
</protein>
<organism evidence="2 3">
    <name type="scientific">Mycena rosella</name>
    <name type="common">Pink bonnet</name>
    <name type="synonym">Agaricus rosellus</name>
    <dbReference type="NCBI Taxonomy" id="1033263"/>
    <lineage>
        <taxon>Eukaryota</taxon>
        <taxon>Fungi</taxon>
        <taxon>Dikarya</taxon>
        <taxon>Basidiomycota</taxon>
        <taxon>Agaricomycotina</taxon>
        <taxon>Agaricomycetes</taxon>
        <taxon>Agaricomycetidae</taxon>
        <taxon>Agaricales</taxon>
        <taxon>Marasmiineae</taxon>
        <taxon>Mycenaceae</taxon>
        <taxon>Mycena</taxon>
    </lineage>
</organism>
<sequence>MSPLDITNSNGTRCPLCETRHSVQQRADGVRYLAVSFIILQSEKLAAYTPLQQCFKPVLHAKFVKNAPAAYWSYFDDPKPVPASKTTSATPAPTKKGPAPAPAQKPTSTKCKEDACRSSKVNAKCTNQRCQKHCISKGRCAYHRHSVTPTSMSADPPPQSYSFLPGLESICQDILAPSHALDCYQENRSSLERYLDSLYSVRSPTPDVALDNALLQPEHDDTQWQHKQGDTQCQYEQDLTEALRRSKRGNDTPDVAVEEVLCRYGQDLAEVLRWSEHDTVVANCRSPPRVTSSSRLRELSASPDLPDYLLSPLHPYPICTHHYSPSAASVLEYIDDNISIIETPMHSHLLKRRRCDKDRGGLALDTQGRRVCVCVLGLGCTASATGVMAAEAQPPGPGVYQYDPRARTHKETETPEREAVNTLVFRVSCLGEDPNQRMHWCESEHEAKYDGICGAFAEVKTRTNGNTGASPRVATNSGGVNGERWPCTSGACCMSAYVRGESRLVVFKCGESRRAWSWRRWPHPGASVRMRCLASFEPTFGQGPSRSPLDVFSSPPSWSCDRVSETSKLQVEEWRSDQGLTWNFRQRSRTFWLVQSRGAMGPNSGNNCALRQILATGMIVAECSAGREILYMAWPDAGGASRLEIDASGHVQLREKATFDSRVLSGPIVHNGRVESTTNDVPLFIHVPGLHMNNVKRITFILPPEGVFVPELDVVVFEPNNEDTNLSSWWLAAGSQQSASG</sequence>